<dbReference type="InterPro" id="IPR001505">
    <property type="entry name" value="Copper_CuA"/>
</dbReference>
<accession>A0A5E4PKJ1</accession>
<dbReference type="PRINTS" id="PR01166">
    <property type="entry name" value="CYCOXIDASEII"/>
</dbReference>
<dbReference type="NCBIfam" id="TIGR02866">
    <property type="entry name" value="CoxB"/>
    <property type="match status" value="1"/>
</dbReference>
<feature type="domain" description="Cytochrome c" evidence="24">
    <location>
        <begin position="483"/>
        <end position="563"/>
    </location>
</feature>
<evidence type="ECO:0000256" key="5">
    <source>
        <dbReference type="ARBA" id="ARBA00022660"/>
    </source>
</evidence>
<dbReference type="SUPFAM" id="SSF46626">
    <property type="entry name" value="Cytochrome c"/>
    <property type="match status" value="2"/>
</dbReference>
<keyword evidence="13 20" id="KW-0472">Membrane</keyword>
<evidence type="ECO:0000259" key="24">
    <source>
        <dbReference type="PROSITE" id="PS51007"/>
    </source>
</evidence>
<feature type="chain" id="PRO_5023062228" description="Cytochrome c oxidase subunit 2" evidence="21">
    <location>
        <begin position="21"/>
        <end position="587"/>
    </location>
</feature>
<evidence type="ECO:0000256" key="18">
    <source>
        <dbReference type="RuleBase" id="RU004024"/>
    </source>
</evidence>
<dbReference type="InterPro" id="IPR036909">
    <property type="entry name" value="Cyt_c-like_dom_sf"/>
</dbReference>
<feature type="domain" description="Cytochrome oxidase subunit II copper A binding" evidence="22">
    <location>
        <begin position="114"/>
        <end position="251"/>
    </location>
</feature>
<keyword evidence="3 17" id="KW-0813">Transport</keyword>
<dbReference type="GO" id="GO:0042773">
    <property type="term" value="P:ATP synthesis coupled electron transport"/>
    <property type="evidence" value="ECO:0007669"/>
    <property type="project" value="TreeGrafter"/>
</dbReference>
<keyword evidence="8" id="KW-1278">Translocase</keyword>
<keyword evidence="12 18" id="KW-0186">Copper</keyword>
<comment type="similarity">
    <text evidence="2 17">Belongs to the cytochrome c oxidase subunit 2 family.</text>
</comment>
<evidence type="ECO:0000256" key="7">
    <source>
        <dbReference type="ARBA" id="ARBA00022723"/>
    </source>
</evidence>
<evidence type="ECO:0000313" key="25">
    <source>
        <dbReference type="EMBL" id="VVC76782.1"/>
    </source>
</evidence>
<evidence type="ECO:0000256" key="6">
    <source>
        <dbReference type="ARBA" id="ARBA00022692"/>
    </source>
</evidence>
<keyword evidence="7 16" id="KW-0479">Metal-binding</keyword>
<evidence type="ECO:0000256" key="14">
    <source>
        <dbReference type="ARBA" id="ARBA00024688"/>
    </source>
</evidence>
<dbReference type="AlphaFoldDB" id="A0A5E4PKJ1"/>
<dbReference type="PROSITE" id="PS51257">
    <property type="entry name" value="PROKAR_LIPOPROTEIN"/>
    <property type="match status" value="1"/>
</dbReference>
<dbReference type="InterPro" id="IPR014222">
    <property type="entry name" value="Cyt_c_oxidase_su2"/>
</dbReference>
<dbReference type="InterPro" id="IPR011759">
    <property type="entry name" value="Cyt_c_oxidase_su2_TM_dom"/>
</dbReference>
<keyword evidence="6 17" id="KW-0812">Transmembrane</keyword>
<comment type="catalytic activity">
    <reaction evidence="15 18">
        <text>4 Fe(II)-[cytochrome c] + O2 + 8 H(+)(in) = 4 Fe(III)-[cytochrome c] + 2 H2O + 4 H(+)(out)</text>
        <dbReference type="Rhea" id="RHEA:11436"/>
        <dbReference type="Rhea" id="RHEA-COMP:10350"/>
        <dbReference type="Rhea" id="RHEA-COMP:14399"/>
        <dbReference type="ChEBI" id="CHEBI:15377"/>
        <dbReference type="ChEBI" id="CHEBI:15378"/>
        <dbReference type="ChEBI" id="CHEBI:15379"/>
        <dbReference type="ChEBI" id="CHEBI:29033"/>
        <dbReference type="ChEBI" id="CHEBI:29034"/>
        <dbReference type="EC" id="7.1.1.9"/>
    </reaction>
</comment>
<dbReference type="GO" id="GO:0016491">
    <property type="term" value="F:oxidoreductase activity"/>
    <property type="evidence" value="ECO:0007669"/>
    <property type="project" value="InterPro"/>
</dbReference>
<dbReference type="EC" id="7.1.1.9" evidence="18"/>
<dbReference type="SUPFAM" id="SSF81464">
    <property type="entry name" value="Cytochrome c oxidase subunit II-like, transmembrane region"/>
    <property type="match status" value="1"/>
</dbReference>
<evidence type="ECO:0000256" key="21">
    <source>
        <dbReference type="SAM" id="SignalP"/>
    </source>
</evidence>
<dbReference type="PROSITE" id="PS50999">
    <property type="entry name" value="COX2_TM"/>
    <property type="match status" value="1"/>
</dbReference>
<keyword evidence="11 16" id="KW-0408">Iron</keyword>
<dbReference type="InterPro" id="IPR008972">
    <property type="entry name" value="Cupredoxin"/>
</dbReference>
<feature type="transmembrane region" description="Helical" evidence="20">
    <location>
        <begin position="85"/>
        <end position="107"/>
    </location>
</feature>
<dbReference type="KEGG" id="asip:AQUSIP_21090"/>
<evidence type="ECO:0000256" key="3">
    <source>
        <dbReference type="ARBA" id="ARBA00022448"/>
    </source>
</evidence>
<evidence type="ECO:0000256" key="12">
    <source>
        <dbReference type="ARBA" id="ARBA00023008"/>
    </source>
</evidence>
<feature type="domain" description="Cytochrome c" evidence="24">
    <location>
        <begin position="271"/>
        <end position="351"/>
    </location>
</feature>
<evidence type="ECO:0000259" key="23">
    <source>
        <dbReference type="PROSITE" id="PS50999"/>
    </source>
</evidence>
<dbReference type="RefSeq" id="WP_197737315.1">
    <property type="nucleotide sequence ID" value="NZ_LR699119.1"/>
</dbReference>
<evidence type="ECO:0000259" key="22">
    <source>
        <dbReference type="PROSITE" id="PS50857"/>
    </source>
</evidence>
<keyword evidence="4 16" id="KW-0349">Heme</keyword>
<keyword evidence="10 20" id="KW-1133">Transmembrane helix</keyword>
<dbReference type="PROSITE" id="PS00078">
    <property type="entry name" value="COX2"/>
    <property type="match status" value="1"/>
</dbReference>
<dbReference type="Proteomes" id="UP000324194">
    <property type="component" value="Chromosome 1"/>
</dbReference>
<dbReference type="Gene3D" id="1.10.287.90">
    <property type="match status" value="1"/>
</dbReference>
<dbReference type="PANTHER" id="PTHR22888">
    <property type="entry name" value="CYTOCHROME C OXIDASE, SUBUNIT II"/>
    <property type="match status" value="1"/>
</dbReference>
<dbReference type="EMBL" id="LR699119">
    <property type="protein sequence ID" value="VVC76782.1"/>
    <property type="molecule type" value="Genomic_DNA"/>
</dbReference>
<dbReference type="GO" id="GO:0020037">
    <property type="term" value="F:heme binding"/>
    <property type="evidence" value="ECO:0007669"/>
    <property type="project" value="InterPro"/>
</dbReference>
<dbReference type="InterPro" id="IPR002429">
    <property type="entry name" value="CcO_II-like_C"/>
</dbReference>
<comment type="subcellular location">
    <subcellularLocation>
        <location evidence="17">Cell membrane</location>
        <topology evidence="17">Multi-pass membrane protein</topology>
    </subcellularLocation>
    <subcellularLocation>
        <location evidence="1">Membrane</location>
        <topology evidence="1">Multi-pass membrane protein</topology>
    </subcellularLocation>
</comment>
<dbReference type="PROSITE" id="PS51007">
    <property type="entry name" value="CYTC"/>
    <property type="match status" value="2"/>
</dbReference>
<evidence type="ECO:0000256" key="4">
    <source>
        <dbReference type="ARBA" id="ARBA00022617"/>
    </source>
</evidence>
<dbReference type="InterPro" id="IPR045187">
    <property type="entry name" value="CcO_II"/>
</dbReference>
<dbReference type="SUPFAM" id="SSF49503">
    <property type="entry name" value="Cupredoxins"/>
    <property type="match status" value="1"/>
</dbReference>
<evidence type="ECO:0000256" key="20">
    <source>
        <dbReference type="SAM" id="Phobius"/>
    </source>
</evidence>
<dbReference type="Pfam" id="PF13442">
    <property type="entry name" value="Cytochrome_CBB3"/>
    <property type="match status" value="2"/>
</dbReference>
<dbReference type="Gene3D" id="2.60.40.420">
    <property type="entry name" value="Cupredoxins - blue copper proteins"/>
    <property type="match status" value="1"/>
</dbReference>
<comment type="cofactor">
    <cofactor evidence="18">
        <name>Cu cation</name>
        <dbReference type="ChEBI" id="CHEBI:23378"/>
    </cofactor>
    <text evidence="18">Binds a copper A center.</text>
</comment>
<keyword evidence="26" id="KW-1185">Reference proteome</keyword>
<feature type="region of interest" description="Disordered" evidence="19">
    <location>
        <begin position="383"/>
        <end position="476"/>
    </location>
</feature>
<evidence type="ECO:0000313" key="26">
    <source>
        <dbReference type="Proteomes" id="UP000324194"/>
    </source>
</evidence>
<gene>
    <name evidence="25" type="primary">ctaC_2</name>
    <name evidence="25" type="ORF">AQUSIP_21090</name>
</gene>
<comment type="function">
    <text evidence="14 18">Subunits I and II form the functional core of the enzyme complex. Electrons originating in cytochrome c are transferred via heme a and Cu(A) to the binuclear center formed by heme a3 and Cu(B).</text>
</comment>
<proteinExistence type="inferred from homology"/>
<evidence type="ECO:0000256" key="9">
    <source>
        <dbReference type="ARBA" id="ARBA00022982"/>
    </source>
</evidence>
<dbReference type="PANTHER" id="PTHR22888:SF9">
    <property type="entry name" value="CYTOCHROME C OXIDASE SUBUNIT 2"/>
    <property type="match status" value="1"/>
</dbReference>
<dbReference type="GO" id="GO:0005507">
    <property type="term" value="F:copper ion binding"/>
    <property type="evidence" value="ECO:0007669"/>
    <property type="project" value="InterPro"/>
</dbReference>
<dbReference type="Pfam" id="PF02790">
    <property type="entry name" value="COX2_TM"/>
    <property type="match status" value="1"/>
</dbReference>
<dbReference type="PROSITE" id="PS50857">
    <property type="entry name" value="COX2_CUA"/>
    <property type="match status" value="1"/>
</dbReference>
<protein>
    <recommendedName>
        <fullName evidence="18">Cytochrome c oxidase subunit 2</fullName>
        <ecNumber evidence="18">7.1.1.9</ecNumber>
    </recommendedName>
</protein>
<feature type="compositionally biased region" description="Low complexity" evidence="19">
    <location>
        <begin position="397"/>
        <end position="476"/>
    </location>
</feature>
<feature type="transmembrane region" description="Helical" evidence="20">
    <location>
        <begin position="43"/>
        <end position="64"/>
    </location>
</feature>
<dbReference type="InterPro" id="IPR009056">
    <property type="entry name" value="Cyt_c-like_dom"/>
</dbReference>
<evidence type="ECO:0000256" key="15">
    <source>
        <dbReference type="ARBA" id="ARBA00047816"/>
    </source>
</evidence>
<dbReference type="GO" id="GO:0004129">
    <property type="term" value="F:cytochrome-c oxidase activity"/>
    <property type="evidence" value="ECO:0007669"/>
    <property type="project" value="UniProtKB-EC"/>
</dbReference>
<reference evidence="25 26" key="1">
    <citation type="submission" date="2019-08" db="EMBL/GenBank/DDBJ databases">
        <authorList>
            <person name="Guy L."/>
        </authorList>
    </citation>
    <scope>NUCLEOTIDE SEQUENCE [LARGE SCALE GENOMIC DNA]</scope>
    <source>
        <strain evidence="25 26">SGT-108</strain>
    </source>
</reference>
<evidence type="ECO:0000256" key="11">
    <source>
        <dbReference type="ARBA" id="ARBA00023004"/>
    </source>
</evidence>
<evidence type="ECO:0000256" key="13">
    <source>
        <dbReference type="ARBA" id="ARBA00023136"/>
    </source>
</evidence>
<sequence>MRSIQSTLFTLLVASGAACADTTLNLTQGVSPISRDVYQLHMTIFWICVAIGLVVFGVMFYSMIYHRKSRGAKPANFHSHTWLEITWTIIPVIILVLMAIPATKVLMNMNNYDQEDVTIKITGYQWKWHYEYIEDGVKFFSNLATPYDQMQNKAPKSEYYLREVDHPLVVPVHKKIRFLITSNDVNHAWWVPDLAVKRDAIGGIINEAWAVIDKPGVYRGQCAELCGINHAFMPIVVVALSEEGYKNWVAQQKGQATSGEADIAREWTMKELMDKGESVYNGICAACHQPGGVGMPPTFPALKGSKIATGPVADHVNIVVNGKSGTAMQAFKNQLSDVDLAAVITYERNAFGNNTGSLVQPVQIKALRDGKSMDEALAVKPSAAGAAAVPATPPTTPSTTPTVAPAGAAPTAAPAGTTPTAAPAGTTPTAAPAGTTPTAAPAGTTPAAAPAGTTPTAAPAGTTPAAAPAGTTPAASSADDLKAAMVRGEKVYLSTCVACHQQNGAGIPPTFPALKGGAIATGPVDGHIDRVLNGKQGTAMVAFKDQLNDQDLADVITYERNAWDNNTGTLVTPDQIKAARQQGQNNK</sequence>
<keyword evidence="21" id="KW-0732">Signal</keyword>
<organism evidence="25 26">
    <name type="scientific">Aquicella siphonis</name>
    <dbReference type="NCBI Taxonomy" id="254247"/>
    <lineage>
        <taxon>Bacteria</taxon>
        <taxon>Pseudomonadati</taxon>
        <taxon>Pseudomonadota</taxon>
        <taxon>Gammaproteobacteria</taxon>
        <taxon>Legionellales</taxon>
        <taxon>Coxiellaceae</taxon>
        <taxon>Aquicella</taxon>
    </lineage>
</organism>
<evidence type="ECO:0000256" key="1">
    <source>
        <dbReference type="ARBA" id="ARBA00004141"/>
    </source>
</evidence>
<keyword evidence="9 17" id="KW-0249">Electron transport</keyword>
<name>A0A5E4PKJ1_9COXI</name>
<dbReference type="GO" id="GO:0005886">
    <property type="term" value="C:plasma membrane"/>
    <property type="evidence" value="ECO:0007669"/>
    <property type="project" value="UniProtKB-SubCell"/>
</dbReference>
<evidence type="ECO:0000256" key="16">
    <source>
        <dbReference type="PROSITE-ProRule" id="PRU00433"/>
    </source>
</evidence>
<evidence type="ECO:0000256" key="2">
    <source>
        <dbReference type="ARBA" id="ARBA00007866"/>
    </source>
</evidence>
<dbReference type="Gene3D" id="1.10.760.10">
    <property type="entry name" value="Cytochrome c-like domain"/>
    <property type="match status" value="2"/>
</dbReference>
<keyword evidence="5 17" id="KW-0679">Respiratory chain</keyword>
<evidence type="ECO:0000256" key="17">
    <source>
        <dbReference type="RuleBase" id="RU000456"/>
    </source>
</evidence>
<dbReference type="Pfam" id="PF00116">
    <property type="entry name" value="COX2"/>
    <property type="match status" value="1"/>
</dbReference>
<evidence type="ECO:0000256" key="8">
    <source>
        <dbReference type="ARBA" id="ARBA00022967"/>
    </source>
</evidence>
<feature type="domain" description="Cytochrome oxidase subunit II transmembrane region profile" evidence="23">
    <location>
        <begin position="18"/>
        <end position="113"/>
    </location>
</feature>
<dbReference type="InterPro" id="IPR036257">
    <property type="entry name" value="Cyt_c_oxidase_su2_TM_sf"/>
</dbReference>
<evidence type="ECO:0000256" key="10">
    <source>
        <dbReference type="ARBA" id="ARBA00022989"/>
    </source>
</evidence>
<evidence type="ECO:0000256" key="19">
    <source>
        <dbReference type="SAM" id="MobiDB-lite"/>
    </source>
</evidence>
<feature type="signal peptide" evidence="21">
    <location>
        <begin position="1"/>
        <end position="20"/>
    </location>
</feature>